<evidence type="ECO:0000256" key="5">
    <source>
        <dbReference type="ARBA" id="ARBA00019087"/>
    </source>
</evidence>
<dbReference type="InterPro" id="IPR008278">
    <property type="entry name" value="4-PPantetheinyl_Trfase_dom"/>
</dbReference>
<dbReference type="Pfam" id="PF17837">
    <property type="entry name" value="4PPT_N"/>
    <property type="match status" value="1"/>
</dbReference>
<accession>A0A4R1NM92</accession>
<feature type="domain" description="4'-phosphopantetheinyl transferase N-terminal" evidence="15">
    <location>
        <begin position="57"/>
        <end position="117"/>
    </location>
</feature>
<dbReference type="GO" id="GO:0005886">
    <property type="term" value="C:plasma membrane"/>
    <property type="evidence" value="ECO:0007669"/>
    <property type="project" value="TreeGrafter"/>
</dbReference>
<dbReference type="UniPathway" id="UPA00017"/>
<feature type="binding site" evidence="12">
    <location>
        <position position="181"/>
    </location>
    <ligand>
        <name>CoA</name>
        <dbReference type="ChEBI" id="CHEBI:57287"/>
    </ligand>
</feature>
<comment type="caution">
    <text evidence="16">The sequence shown here is derived from an EMBL/GenBank/DDBJ whole genome shotgun (WGS) entry which is preliminary data.</text>
</comment>
<dbReference type="PANTHER" id="PTHR38096:SF1">
    <property type="entry name" value="ENTEROBACTIN SYNTHASE COMPONENT D"/>
    <property type="match status" value="1"/>
</dbReference>
<feature type="domain" description="4'-phosphopantetheinyl transferase" evidence="14">
    <location>
        <begin position="128"/>
        <end position="214"/>
    </location>
</feature>
<proteinExistence type="inferred from homology"/>
<feature type="binding site" evidence="12">
    <location>
        <position position="72"/>
    </location>
    <ligand>
        <name>CoA</name>
        <dbReference type="ChEBI" id="CHEBI:57287"/>
    </ligand>
</feature>
<dbReference type="EMBL" id="SJOI01000001">
    <property type="protein sequence ID" value="TCL07121.1"/>
    <property type="molecule type" value="Genomic_DNA"/>
</dbReference>
<dbReference type="GO" id="GO:0008897">
    <property type="term" value="F:holo-[acyl-carrier-protein] synthase activity"/>
    <property type="evidence" value="ECO:0007669"/>
    <property type="project" value="InterPro"/>
</dbReference>
<keyword evidence="7" id="KW-0259">Enterobactin biosynthesis</keyword>
<comment type="cofactor">
    <cofactor evidence="13">
        <name>Mg(2+)</name>
        <dbReference type="ChEBI" id="CHEBI:18420"/>
    </cofactor>
</comment>
<keyword evidence="13" id="KW-0479">Metal-binding</keyword>
<evidence type="ECO:0000313" key="17">
    <source>
        <dbReference type="Proteomes" id="UP000294555"/>
    </source>
</evidence>
<dbReference type="InterPro" id="IPR003542">
    <property type="entry name" value="Enbac_synth_compD-like"/>
</dbReference>
<evidence type="ECO:0000256" key="6">
    <source>
        <dbReference type="ARBA" id="ARBA00022679"/>
    </source>
</evidence>
<dbReference type="Pfam" id="PF01648">
    <property type="entry name" value="ACPS"/>
    <property type="match status" value="1"/>
</dbReference>
<keyword evidence="17" id="KW-1185">Reference proteome</keyword>
<dbReference type="InterPro" id="IPR037143">
    <property type="entry name" value="4-PPantetheinyl_Trfase_dom_sf"/>
</dbReference>
<dbReference type="InterPro" id="IPR041354">
    <property type="entry name" value="4PPT_N"/>
</dbReference>
<evidence type="ECO:0000256" key="4">
    <source>
        <dbReference type="ARBA" id="ARBA00011503"/>
    </source>
</evidence>
<dbReference type="PRINTS" id="PR01399">
    <property type="entry name" value="ENTSNTHTASED"/>
</dbReference>
<dbReference type="PANTHER" id="PTHR38096">
    <property type="entry name" value="ENTEROBACTIN SYNTHASE COMPONENT D"/>
    <property type="match status" value="1"/>
</dbReference>
<evidence type="ECO:0000313" key="16">
    <source>
        <dbReference type="EMBL" id="TCL07121.1"/>
    </source>
</evidence>
<evidence type="ECO:0000259" key="15">
    <source>
        <dbReference type="Pfam" id="PF17837"/>
    </source>
</evidence>
<feature type="binding site" evidence="12">
    <location>
        <begin position="108"/>
        <end position="109"/>
    </location>
    <ligand>
        <name>CoA</name>
        <dbReference type="ChEBI" id="CHEBI:57287"/>
    </ligand>
</feature>
<comment type="function">
    <text evidence="1">Involved in the biosynthesis of the siderophore enterobactin (enterochelin), which is a macrocyclic trimeric lactone of N-(2,3-dihydroxybenzoyl)-serine. The serine trilactone serves as a scaffolding for the three catechol functionalities that provide hexadentate coordination for the tightly ligated iron(2+) atoms. Plays an essential role in the assembly of the enterobactin by catalyzing the transfer of the 4'-phosphopantetheine (Ppant) moiety from coenzyme A to the apo-domains of both EntB (ArCP domain) and EntF (PCP domain) to yield their holo-forms which make them competent for the activation of 2,3-dihydroxybenzoate (DHB) and L-serine, respectively.</text>
</comment>
<evidence type="ECO:0000256" key="9">
    <source>
        <dbReference type="ARBA" id="ARBA00031996"/>
    </source>
</evidence>
<dbReference type="OrthoDB" id="8210607at2"/>
<evidence type="ECO:0000256" key="7">
    <source>
        <dbReference type="ARBA" id="ARBA00023191"/>
    </source>
</evidence>
<dbReference type="GO" id="GO:0009239">
    <property type="term" value="P:enterobactin biosynthetic process"/>
    <property type="evidence" value="ECO:0007669"/>
    <property type="project" value="UniProtKB-UniPathway"/>
</dbReference>
<dbReference type="GO" id="GO:0000287">
    <property type="term" value="F:magnesium ion binding"/>
    <property type="evidence" value="ECO:0007669"/>
    <property type="project" value="InterPro"/>
</dbReference>
<name>A0A4R1NM92_9GAMM</name>
<organism evidence="16 17">
    <name type="scientific">Sodalis ligni</name>
    <dbReference type="NCBI Taxonomy" id="2697027"/>
    <lineage>
        <taxon>Bacteria</taxon>
        <taxon>Pseudomonadati</taxon>
        <taxon>Pseudomonadota</taxon>
        <taxon>Gammaproteobacteria</taxon>
        <taxon>Enterobacterales</taxon>
        <taxon>Bruguierivoracaceae</taxon>
        <taxon>Sodalis</taxon>
    </lineage>
</organism>
<comment type="catalytic activity">
    <reaction evidence="11">
        <text>apo-[peptidyl-carrier protein] + CoA = holo-[peptidyl-carrier protein] + adenosine 3',5'-bisphosphate + H(+)</text>
        <dbReference type="Rhea" id="RHEA:46228"/>
        <dbReference type="Rhea" id="RHEA-COMP:11479"/>
        <dbReference type="Rhea" id="RHEA-COMP:11480"/>
        <dbReference type="ChEBI" id="CHEBI:15378"/>
        <dbReference type="ChEBI" id="CHEBI:29999"/>
        <dbReference type="ChEBI" id="CHEBI:57287"/>
        <dbReference type="ChEBI" id="CHEBI:58343"/>
        <dbReference type="ChEBI" id="CHEBI:64479"/>
    </reaction>
</comment>
<dbReference type="AlphaFoldDB" id="A0A4R1NM92"/>
<dbReference type="GO" id="GO:0009366">
    <property type="term" value="C:enterobactin synthetase complex"/>
    <property type="evidence" value="ECO:0007669"/>
    <property type="project" value="InterPro"/>
</dbReference>
<evidence type="ECO:0000256" key="1">
    <source>
        <dbReference type="ARBA" id="ARBA00003937"/>
    </source>
</evidence>
<keyword evidence="6 16" id="KW-0808">Transferase</keyword>
<comment type="catalytic activity">
    <reaction evidence="10">
        <text>apo-[aryl-carrier protein] + CoA = holo-[aryl-carrier protein] + adenosine 3',5'-bisphosphate + H(+)</text>
        <dbReference type="Rhea" id="RHEA:48404"/>
        <dbReference type="Rhea" id="RHEA-COMP:15903"/>
        <dbReference type="Rhea" id="RHEA-COMP:17557"/>
        <dbReference type="ChEBI" id="CHEBI:15378"/>
        <dbReference type="ChEBI" id="CHEBI:29999"/>
        <dbReference type="ChEBI" id="CHEBI:57287"/>
        <dbReference type="ChEBI" id="CHEBI:58343"/>
        <dbReference type="ChEBI" id="CHEBI:64479"/>
    </reaction>
</comment>
<evidence type="ECO:0000259" key="14">
    <source>
        <dbReference type="Pfam" id="PF01648"/>
    </source>
</evidence>
<feature type="binding site" evidence="13">
    <location>
        <position position="132"/>
    </location>
    <ligand>
        <name>Mg(2+)</name>
        <dbReference type="ChEBI" id="CHEBI:18420"/>
    </ligand>
</feature>
<evidence type="ECO:0000256" key="13">
    <source>
        <dbReference type="PIRSR" id="PIRSR603542-2"/>
    </source>
</evidence>
<evidence type="ECO:0000256" key="8">
    <source>
        <dbReference type="ARBA" id="ARBA00029894"/>
    </source>
</evidence>
<dbReference type="RefSeq" id="WP_132927071.1">
    <property type="nucleotide sequence ID" value="NZ_SJOI01000001.1"/>
</dbReference>
<gene>
    <name evidence="16" type="ORF">EZJ58_5425</name>
</gene>
<keyword evidence="13" id="KW-0460">Magnesium</keyword>
<evidence type="ECO:0000256" key="2">
    <source>
        <dbReference type="ARBA" id="ARBA00004993"/>
    </source>
</evidence>
<reference evidence="16 17" key="1">
    <citation type="submission" date="2019-02" db="EMBL/GenBank/DDBJ databases">
        <title>Investigation of anaerobic lignin degradation for improved lignocellulosic biofuels.</title>
        <authorList>
            <person name="Deangelis K."/>
        </authorList>
    </citation>
    <scope>NUCLEOTIDE SEQUENCE [LARGE SCALE GENOMIC DNA]</scope>
    <source>
        <strain evidence="16 17">159R</strain>
    </source>
</reference>
<evidence type="ECO:0000256" key="10">
    <source>
        <dbReference type="ARBA" id="ARBA00049176"/>
    </source>
</evidence>
<evidence type="ECO:0000256" key="11">
    <source>
        <dbReference type="ARBA" id="ARBA00049191"/>
    </source>
</evidence>
<comment type="subunit">
    <text evidence="4">EntB, EntD, EntE, and EntF form a multienzyme complex called enterobactin synthase.</text>
</comment>
<feature type="binding site" evidence="12">
    <location>
        <position position="177"/>
    </location>
    <ligand>
        <name>CoA</name>
        <dbReference type="ChEBI" id="CHEBI:57287"/>
    </ligand>
</feature>
<protein>
    <recommendedName>
        <fullName evidence="5">Enterobactin synthase component D</fullName>
    </recommendedName>
    <alternativeName>
        <fullName evidence="8">4'-phosphopantetheinyl transferase EntD</fullName>
    </alternativeName>
    <alternativeName>
        <fullName evidence="9">Enterochelin synthase D</fullName>
    </alternativeName>
</protein>
<feature type="binding site" evidence="12">
    <location>
        <position position="64"/>
    </location>
    <ligand>
        <name>CoA</name>
        <dbReference type="ChEBI" id="CHEBI:57287"/>
    </ligand>
</feature>
<evidence type="ECO:0000256" key="3">
    <source>
        <dbReference type="ARBA" id="ARBA00008342"/>
    </source>
</evidence>
<feature type="binding site" evidence="12">
    <location>
        <position position="132"/>
    </location>
    <ligand>
        <name>CoA</name>
        <dbReference type="ChEBI" id="CHEBI:57287"/>
    </ligand>
</feature>
<comment type="similarity">
    <text evidence="3">Belongs to the P-Pant transferase superfamily. EntD family.</text>
</comment>
<dbReference type="Proteomes" id="UP000294555">
    <property type="component" value="Unassembled WGS sequence"/>
</dbReference>
<feature type="binding site" evidence="13">
    <location>
        <position position="134"/>
    </location>
    <ligand>
        <name>Mg(2+)</name>
        <dbReference type="ChEBI" id="CHEBI:18420"/>
    </ligand>
</feature>
<comment type="pathway">
    <text evidence="2">Siderophore biosynthesis; enterobactin biosynthesis.</text>
</comment>
<evidence type="ECO:0000256" key="12">
    <source>
        <dbReference type="PIRSR" id="PIRSR603542-1"/>
    </source>
</evidence>
<dbReference type="SUPFAM" id="SSF56214">
    <property type="entry name" value="4'-phosphopantetheinyl transferase"/>
    <property type="match status" value="1"/>
</dbReference>
<sequence length="242" mass="26272">MVLPAPYILSLAEGLPFGPADLVDPALHLSIWHCRFDTLSYRDADYGLHDIPLPPSIAGAARKRRSEYLAGRIVAARVLRGLGAGSFPLLAGTDRAPCWPESIQGSLSHDETLAVCIGRLLPQQGWAGVGIDVETMIADARTPTLWPGIIAAGERELLDSASLPFTVGLTLAFSAKESLFKALYPHVKRYFDFLDARVIQLTDRRISLELTTELAPHLPAGMRFDCAYALSPQEVLTLLTVG</sequence>